<dbReference type="Proteomes" id="UP000001307">
    <property type="component" value="Unassembled WGS sequence"/>
</dbReference>
<evidence type="ECO:0000256" key="4">
    <source>
        <dbReference type="ARBA" id="ARBA00022679"/>
    </source>
</evidence>
<evidence type="ECO:0000259" key="12">
    <source>
        <dbReference type="PROSITE" id="PS50011"/>
    </source>
</evidence>
<evidence type="ECO:0000256" key="5">
    <source>
        <dbReference type="ARBA" id="ARBA00022741"/>
    </source>
</evidence>
<keyword evidence="7 10" id="KW-0067">ATP-binding</keyword>
<dbReference type="AlphaFoldDB" id="E4XCZ9"/>
<dbReference type="InterPro" id="IPR011009">
    <property type="entry name" value="Kinase-like_dom_sf"/>
</dbReference>
<evidence type="ECO:0000256" key="9">
    <source>
        <dbReference type="ARBA" id="ARBA00048367"/>
    </source>
</evidence>
<dbReference type="PROSITE" id="PS00108">
    <property type="entry name" value="PROTEIN_KINASE_ST"/>
    <property type="match status" value="1"/>
</dbReference>
<proteinExistence type="inferred from homology"/>
<evidence type="ECO:0000256" key="7">
    <source>
        <dbReference type="ARBA" id="ARBA00022840"/>
    </source>
</evidence>
<dbReference type="InterPro" id="IPR008271">
    <property type="entry name" value="Ser/Thr_kinase_AS"/>
</dbReference>
<gene>
    <name evidence="13" type="ORF">GSOID_T00008033001</name>
</gene>
<dbReference type="PROSITE" id="PS00107">
    <property type="entry name" value="PROTEIN_KINASE_ATP"/>
    <property type="match status" value="1"/>
</dbReference>
<keyword evidence="3 11" id="KW-0723">Serine/threonine-protein kinase</keyword>
<evidence type="ECO:0000256" key="11">
    <source>
        <dbReference type="RuleBase" id="RU000304"/>
    </source>
</evidence>
<comment type="catalytic activity">
    <reaction evidence="9">
        <text>L-seryl-[protein] + ATP = O-phospho-L-seryl-[protein] + ADP + H(+)</text>
        <dbReference type="Rhea" id="RHEA:17989"/>
        <dbReference type="Rhea" id="RHEA-COMP:9863"/>
        <dbReference type="Rhea" id="RHEA-COMP:11604"/>
        <dbReference type="ChEBI" id="CHEBI:15378"/>
        <dbReference type="ChEBI" id="CHEBI:29999"/>
        <dbReference type="ChEBI" id="CHEBI:30616"/>
        <dbReference type="ChEBI" id="CHEBI:83421"/>
        <dbReference type="ChEBI" id="CHEBI:456216"/>
        <dbReference type="EC" id="2.7.11.22"/>
    </reaction>
</comment>
<dbReference type="PROSITE" id="PS50011">
    <property type="entry name" value="PROTEIN_KINASE_DOM"/>
    <property type="match status" value="1"/>
</dbReference>
<evidence type="ECO:0000313" key="14">
    <source>
        <dbReference type="Proteomes" id="UP000001307"/>
    </source>
</evidence>
<dbReference type="SMART" id="SM00220">
    <property type="entry name" value="S_TKc"/>
    <property type="match status" value="1"/>
</dbReference>
<dbReference type="Gene3D" id="1.10.510.10">
    <property type="entry name" value="Transferase(Phosphotransferase) domain 1"/>
    <property type="match status" value="1"/>
</dbReference>
<dbReference type="GO" id="GO:0005634">
    <property type="term" value="C:nucleus"/>
    <property type="evidence" value="ECO:0007669"/>
    <property type="project" value="TreeGrafter"/>
</dbReference>
<dbReference type="Gene3D" id="3.30.200.20">
    <property type="entry name" value="Phosphorylase Kinase, domain 1"/>
    <property type="match status" value="1"/>
</dbReference>
<keyword evidence="4" id="KW-0808">Transferase</keyword>
<evidence type="ECO:0000256" key="6">
    <source>
        <dbReference type="ARBA" id="ARBA00022777"/>
    </source>
</evidence>
<evidence type="ECO:0000256" key="8">
    <source>
        <dbReference type="ARBA" id="ARBA00047811"/>
    </source>
</evidence>
<dbReference type="InterPro" id="IPR000719">
    <property type="entry name" value="Prot_kinase_dom"/>
</dbReference>
<comment type="similarity">
    <text evidence="1">Belongs to the protein kinase superfamily. CMGC Ser/Thr protein kinase family. CDC2/CDKX subfamily.</text>
</comment>
<dbReference type="EC" id="2.7.11.22" evidence="2"/>
<dbReference type="GO" id="GO:0004693">
    <property type="term" value="F:cyclin-dependent protein serine/threonine kinase activity"/>
    <property type="evidence" value="ECO:0007669"/>
    <property type="project" value="UniProtKB-EC"/>
</dbReference>
<dbReference type="InParanoid" id="E4XCZ9"/>
<reference evidence="13" key="1">
    <citation type="journal article" date="2010" name="Science">
        <title>Plasticity of animal genome architecture unmasked by rapid evolution of a pelagic tunicate.</title>
        <authorList>
            <person name="Denoeud F."/>
            <person name="Henriet S."/>
            <person name="Mungpakdee S."/>
            <person name="Aury J.M."/>
            <person name="Da Silva C."/>
            <person name="Brinkmann H."/>
            <person name="Mikhaleva J."/>
            <person name="Olsen L.C."/>
            <person name="Jubin C."/>
            <person name="Canestro C."/>
            <person name="Bouquet J.M."/>
            <person name="Danks G."/>
            <person name="Poulain J."/>
            <person name="Campsteijn C."/>
            <person name="Adamski M."/>
            <person name="Cross I."/>
            <person name="Yadetie F."/>
            <person name="Muffato M."/>
            <person name="Louis A."/>
            <person name="Butcher S."/>
            <person name="Tsagkogeorga G."/>
            <person name="Konrad A."/>
            <person name="Singh S."/>
            <person name="Jensen M.F."/>
            <person name="Cong E.H."/>
            <person name="Eikeseth-Otteraa H."/>
            <person name="Noel B."/>
            <person name="Anthouard V."/>
            <person name="Porcel B.M."/>
            <person name="Kachouri-Lafond R."/>
            <person name="Nishino A."/>
            <person name="Ugolini M."/>
            <person name="Chourrout P."/>
            <person name="Nishida H."/>
            <person name="Aasland R."/>
            <person name="Huzurbazar S."/>
            <person name="Westhof E."/>
            <person name="Delsuc F."/>
            <person name="Lehrach H."/>
            <person name="Reinhardt R."/>
            <person name="Weissenbach J."/>
            <person name="Roy S.W."/>
            <person name="Artiguenave F."/>
            <person name="Postlethwait J.H."/>
            <person name="Manak J.R."/>
            <person name="Thompson E.M."/>
            <person name="Jaillon O."/>
            <person name="Du Pasquier L."/>
            <person name="Boudinot P."/>
            <person name="Liberles D.A."/>
            <person name="Volff J.N."/>
            <person name="Philippe H."/>
            <person name="Lenhard B."/>
            <person name="Roest Crollius H."/>
            <person name="Wincker P."/>
            <person name="Chourrout D."/>
        </authorList>
    </citation>
    <scope>NUCLEOTIDE SEQUENCE [LARGE SCALE GENOMIC DNA]</scope>
</reference>
<keyword evidence="6" id="KW-0418">Kinase</keyword>
<dbReference type="InterPro" id="IPR017441">
    <property type="entry name" value="Protein_kinase_ATP_BS"/>
</dbReference>
<dbReference type="GO" id="GO:0005524">
    <property type="term" value="F:ATP binding"/>
    <property type="evidence" value="ECO:0007669"/>
    <property type="project" value="UniProtKB-UniRule"/>
</dbReference>
<dbReference type="OrthoDB" id="548217at2759"/>
<comment type="catalytic activity">
    <reaction evidence="8">
        <text>L-threonyl-[protein] + ATP = O-phospho-L-threonyl-[protein] + ADP + H(+)</text>
        <dbReference type="Rhea" id="RHEA:46608"/>
        <dbReference type="Rhea" id="RHEA-COMP:11060"/>
        <dbReference type="Rhea" id="RHEA-COMP:11605"/>
        <dbReference type="ChEBI" id="CHEBI:15378"/>
        <dbReference type="ChEBI" id="CHEBI:30013"/>
        <dbReference type="ChEBI" id="CHEBI:30616"/>
        <dbReference type="ChEBI" id="CHEBI:61977"/>
        <dbReference type="ChEBI" id="CHEBI:456216"/>
        <dbReference type="EC" id="2.7.11.22"/>
    </reaction>
</comment>
<feature type="domain" description="Protein kinase" evidence="12">
    <location>
        <begin position="18"/>
        <end position="198"/>
    </location>
</feature>
<dbReference type="FunFam" id="3.30.200.20:FF:000375">
    <property type="entry name" value="Cell division related protein kinase 2"/>
    <property type="match status" value="1"/>
</dbReference>
<dbReference type="Pfam" id="PF00069">
    <property type="entry name" value="Pkinase"/>
    <property type="match status" value="1"/>
</dbReference>
<accession>E4XCZ9</accession>
<name>E4XCZ9_OIKDI</name>
<evidence type="ECO:0000256" key="2">
    <source>
        <dbReference type="ARBA" id="ARBA00012425"/>
    </source>
</evidence>
<evidence type="ECO:0000256" key="10">
    <source>
        <dbReference type="PROSITE-ProRule" id="PRU10141"/>
    </source>
</evidence>
<dbReference type="SUPFAM" id="SSF56112">
    <property type="entry name" value="Protein kinase-like (PK-like)"/>
    <property type="match status" value="1"/>
</dbReference>
<dbReference type="EMBL" id="FN653037">
    <property type="protein sequence ID" value="CBY09474.1"/>
    <property type="molecule type" value="Genomic_DNA"/>
</dbReference>
<keyword evidence="5 10" id="KW-0547">Nucleotide-binding</keyword>
<sequence>MIKAESENRERDFRKILFSRTEKIGEGTYGFVYKAKYRPTDEFVALKRIRLEGEEDGIPLTNLREICSLKELAHPNIVKLIDVILEKTSLEVYLIFELLYMDLKTYIDEQKEQDSRIERSLAMSYSYQLCQALDFCHTRRIIHRDLKPQNLLIDKNGIIKIADFGLVRSKIKFRRFQNWDGKRVRSVCQPGTHQPDRL</sequence>
<keyword evidence="14" id="KW-1185">Reference proteome</keyword>
<evidence type="ECO:0000256" key="3">
    <source>
        <dbReference type="ARBA" id="ARBA00022527"/>
    </source>
</evidence>
<dbReference type="PANTHER" id="PTHR24056">
    <property type="entry name" value="CELL DIVISION PROTEIN KINASE"/>
    <property type="match status" value="1"/>
</dbReference>
<feature type="binding site" evidence="10">
    <location>
        <position position="47"/>
    </location>
    <ligand>
        <name>ATP</name>
        <dbReference type="ChEBI" id="CHEBI:30616"/>
    </ligand>
</feature>
<organism evidence="13">
    <name type="scientific">Oikopleura dioica</name>
    <name type="common">Tunicate</name>
    <dbReference type="NCBI Taxonomy" id="34765"/>
    <lineage>
        <taxon>Eukaryota</taxon>
        <taxon>Metazoa</taxon>
        <taxon>Chordata</taxon>
        <taxon>Tunicata</taxon>
        <taxon>Appendicularia</taxon>
        <taxon>Copelata</taxon>
        <taxon>Oikopleuridae</taxon>
        <taxon>Oikopleura</taxon>
    </lineage>
</organism>
<protein>
    <recommendedName>
        <fullName evidence="2">cyclin-dependent kinase</fullName>
        <ecNumber evidence="2">2.7.11.22</ecNumber>
    </recommendedName>
</protein>
<dbReference type="InterPro" id="IPR050108">
    <property type="entry name" value="CDK"/>
</dbReference>
<evidence type="ECO:0000313" key="13">
    <source>
        <dbReference type="EMBL" id="CBY09474.1"/>
    </source>
</evidence>
<evidence type="ECO:0000256" key="1">
    <source>
        <dbReference type="ARBA" id="ARBA00006485"/>
    </source>
</evidence>